<dbReference type="Gene3D" id="2.60.40.2230">
    <property type="entry name" value="Uncharacterised protein YcnI-like PF07987, DUF1775"/>
    <property type="match status" value="1"/>
</dbReference>
<reference evidence="5 6" key="1">
    <citation type="submission" date="2022-12" db="EMBL/GenBank/DDBJ databases">
        <title>Microbacterium terricola strain KV-448 chromosome, complete genome.</title>
        <authorList>
            <person name="Oshima T."/>
            <person name="Moriya T."/>
            <person name="Bessho Y."/>
        </authorList>
    </citation>
    <scope>NUCLEOTIDE SEQUENCE [LARGE SCALE GENOMIC DNA]</scope>
    <source>
        <strain evidence="5 6">KV-448</strain>
    </source>
</reference>
<protein>
    <recommendedName>
        <fullName evidence="4">YncI copper-binding domain-containing protein</fullName>
    </recommendedName>
</protein>
<keyword evidence="3" id="KW-0732">Signal</keyword>
<feature type="signal peptide" evidence="3">
    <location>
        <begin position="1"/>
        <end position="36"/>
    </location>
</feature>
<evidence type="ECO:0000256" key="2">
    <source>
        <dbReference type="SAM" id="Phobius"/>
    </source>
</evidence>
<gene>
    <name evidence="5" type="ORF">Microterr_08410</name>
</gene>
<keyword evidence="2" id="KW-1133">Transmembrane helix</keyword>
<feature type="region of interest" description="Disordered" evidence="1">
    <location>
        <begin position="177"/>
        <end position="204"/>
    </location>
</feature>
<dbReference type="EMBL" id="AP027141">
    <property type="protein sequence ID" value="BDV30181.1"/>
    <property type="molecule type" value="Genomic_DNA"/>
</dbReference>
<feature type="domain" description="YncI copper-binding" evidence="4">
    <location>
        <begin position="37"/>
        <end position="171"/>
    </location>
</feature>
<sequence length="237" mass="23799">MTPRTTARSGARTARTLTGVTLGLAFAVAVPLAASAHVHVTPEEAAAGTTTRLSFSFSHGCDDSPTTAVVIDIPDGVATATPVLDGAWTISRELRADGTAAQVTFTADEPVETGVAAAVSLDALIAEGAADSTLVFPVTQECVDGETAWTEVAADDQDPEELESPAPLLTVGAVAETGDAHGHGGSASEESGEHEHAAAAESTDAVTADPVARWLAAGGLAAGVAALVVALVRRRRA</sequence>
<dbReference type="Pfam" id="PF07987">
    <property type="entry name" value="DUF1775"/>
    <property type="match status" value="1"/>
</dbReference>
<evidence type="ECO:0000313" key="5">
    <source>
        <dbReference type="EMBL" id="BDV30181.1"/>
    </source>
</evidence>
<dbReference type="InterPro" id="IPR012533">
    <property type="entry name" value="YcnI-copper_dom"/>
</dbReference>
<feature type="chain" id="PRO_5046294414" description="YncI copper-binding domain-containing protein" evidence="3">
    <location>
        <begin position="37"/>
        <end position="237"/>
    </location>
</feature>
<evidence type="ECO:0000256" key="1">
    <source>
        <dbReference type="SAM" id="MobiDB-lite"/>
    </source>
</evidence>
<keyword evidence="2" id="KW-0812">Transmembrane</keyword>
<keyword evidence="2" id="KW-0472">Membrane</keyword>
<dbReference type="InterPro" id="IPR038507">
    <property type="entry name" value="YcnI-like_sf"/>
</dbReference>
<proteinExistence type="predicted"/>
<organism evidence="5 6">
    <name type="scientific">Microbacterium terricola</name>
    <dbReference type="NCBI Taxonomy" id="344163"/>
    <lineage>
        <taxon>Bacteria</taxon>
        <taxon>Bacillati</taxon>
        <taxon>Actinomycetota</taxon>
        <taxon>Actinomycetes</taxon>
        <taxon>Micrococcales</taxon>
        <taxon>Microbacteriaceae</taxon>
        <taxon>Microbacterium</taxon>
    </lineage>
</organism>
<accession>A0ABM8DX57</accession>
<evidence type="ECO:0000259" key="4">
    <source>
        <dbReference type="Pfam" id="PF07987"/>
    </source>
</evidence>
<dbReference type="Proteomes" id="UP001317779">
    <property type="component" value="Chromosome"/>
</dbReference>
<name>A0ABM8DX57_9MICO</name>
<evidence type="ECO:0000256" key="3">
    <source>
        <dbReference type="SAM" id="SignalP"/>
    </source>
</evidence>
<feature type="transmembrane region" description="Helical" evidence="2">
    <location>
        <begin position="211"/>
        <end position="232"/>
    </location>
</feature>
<evidence type="ECO:0000313" key="6">
    <source>
        <dbReference type="Proteomes" id="UP001317779"/>
    </source>
</evidence>
<dbReference type="RefSeq" id="WP_263795955.1">
    <property type="nucleotide sequence ID" value="NZ_AP027141.1"/>
</dbReference>
<keyword evidence="6" id="KW-1185">Reference proteome</keyword>